<evidence type="ECO:0000313" key="2">
    <source>
        <dbReference type="EMBL" id="KAF2704711.1"/>
    </source>
</evidence>
<evidence type="ECO:0000313" key="3">
    <source>
        <dbReference type="Proteomes" id="UP000799428"/>
    </source>
</evidence>
<accession>A0A6G1JWW7</accession>
<feature type="region of interest" description="Disordered" evidence="1">
    <location>
        <begin position="1"/>
        <end position="20"/>
    </location>
</feature>
<proteinExistence type="predicted"/>
<evidence type="ECO:0000256" key="1">
    <source>
        <dbReference type="SAM" id="MobiDB-lite"/>
    </source>
</evidence>
<keyword evidence="3" id="KW-1185">Reference proteome</keyword>
<name>A0A6G1JWW7_9PLEO</name>
<sequence length="323" mass="37322">MATPNGHRPRMTESVLASTPKRPCTTEEAIVRARRVFFRFGRIPPELETWITGPVAVSDTEAGKQWKGRLETWTIMMHEELFGKNSFLWHLVIGQVRFENTRVKIDNLCLSSHYYMLRPDEDMDKGKEPHEAIAVRFATAAQYDLQYRAECEGFKSSIDGKLAKVMDARDRIFGERHATAAQKVGYQTANNLPGLKHKAYTSVFKATTFKSRAEIQSQIRLSYGNRKSSEKDQYWKTIMRQEMHGLQIFCTWLGDFKKDVSLPTCYSIEQYVELFANRFAKMARVIWNCHKGYVPESEVRATWLRTVEAEEDTEIVWVPKGSS</sequence>
<protein>
    <submittedName>
        <fullName evidence="2">Uncharacterized protein</fullName>
    </submittedName>
</protein>
<organism evidence="2 3">
    <name type="scientific">Pleomassaria siparia CBS 279.74</name>
    <dbReference type="NCBI Taxonomy" id="1314801"/>
    <lineage>
        <taxon>Eukaryota</taxon>
        <taxon>Fungi</taxon>
        <taxon>Dikarya</taxon>
        <taxon>Ascomycota</taxon>
        <taxon>Pezizomycotina</taxon>
        <taxon>Dothideomycetes</taxon>
        <taxon>Pleosporomycetidae</taxon>
        <taxon>Pleosporales</taxon>
        <taxon>Pleomassariaceae</taxon>
        <taxon>Pleomassaria</taxon>
    </lineage>
</organism>
<dbReference type="EMBL" id="MU005781">
    <property type="protein sequence ID" value="KAF2704711.1"/>
    <property type="molecule type" value="Genomic_DNA"/>
</dbReference>
<reference evidence="2" key="1">
    <citation type="journal article" date="2020" name="Stud. Mycol.">
        <title>101 Dothideomycetes genomes: a test case for predicting lifestyles and emergence of pathogens.</title>
        <authorList>
            <person name="Haridas S."/>
            <person name="Albert R."/>
            <person name="Binder M."/>
            <person name="Bloem J."/>
            <person name="Labutti K."/>
            <person name="Salamov A."/>
            <person name="Andreopoulos B."/>
            <person name="Baker S."/>
            <person name="Barry K."/>
            <person name="Bills G."/>
            <person name="Bluhm B."/>
            <person name="Cannon C."/>
            <person name="Castanera R."/>
            <person name="Culley D."/>
            <person name="Daum C."/>
            <person name="Ezra D."/>
            <person name="Gonzalez J."/>
            <person name="Henrissat B."/>
            <person name="Kuo A."/>
            <person name="Liang C."/>
            <person name="Lipzen A."/>
            <person name="Lutzoni F."/>
            <person name="Magnuson J."/>
            <person name="Mondo S."/>
            <person name="Nolan M."/>
            <person name="Ohm R."/>
            <person name="Pangilinan J."/>
            <person name="Park H.-J."/>
            <person name="Ramirez L."/>
            <person name="Alfaro M."/>
            <person name="Sun H."/>
            <person name="Tritt A."/>
            <person name="Yoshinaga Y."/>
            <person name="Zwiers L.-H."/>
            <person name="Turgeon B."/>
            <person name="Goodwin S."/>
            <person name="Spatafora J."/>
            <person name="Crous P."/>
            <person name="Grigoriev I."/>
        </authorList>
    </citation>
    <scope>NUCLEOTIDE SEQUENCE</scope>
    <source>
        <strain evidence="2">CBS 279.74</strain>
    </source>
</reference>
<dbReference type="Proteomes" id="UP000799428">
    <property type="component" value="Unassembled WGS sequence"/>
</dbReference>
<gene>
    <name evidence="2" type="ORF">K504DRAFT_506682</name>
</gene>
<dbReference type="AlphaFoldDB" id="A0A6G1JWW7"/>